<feature type="transmembrane region" description="Helical" evidence="7">
    <location>
        <begin position="324"/>
        <end position="348"/>
    </location>
</feature>
<evidence type="ECO:0000313" key="9">
    <source>
        <dbReference type="EMBL" id="GAA2034194.1"/>
    </source>
</evidence>
<dbReference type="InterPro" id="IPR036259">
    <property type="entry name" value="MFS_trans_sf"/>
</dbReference>
<evidence type="ECO:0000256" key="7">
    <source>
        <dbReference type="SAM" id="Phobius"/>
    </source>
</evidence>
<dbReference type="PANTHER" id="PTHR23517:SF3">
    <property type="entry name" value="INTEGRAL MEMBRANE TRANSPORT PROTEIN"/>
    <property type="match status" value="1"/>
</dbReference>
<comment type="caution">
    <text evidence="9">The sequence shown here is derived from an EMBL/GenBank/DDBJ whole genome shotgun (WGS) entry which is preliminary data.</text>
</comment>
<feature type="transmembrane region" description="Helical" evidence="7">
    <location>
        <begin position="273"/>
        <end position="293"/>
    </location>
</feature>
<feature type="transmembrane region" description="Helical" evidence="7">
    <location>
        <begin position="79"/>
        <end position="98"/>
    </location>
</feature>
<dbReference type="InterPro" id="IPR011701">
    <property type="entry name" value="MFS"/>
</dbReference>
<feature type="transmembrane region" description="Helical" evidence="7">
    <location>
        <begin position="360"/>
        <end position="381"/>
    </location>
</feature>
<sequence>MTDRSGNAGPLANAFQIYAPSLIYAIGLGAIMPAIAAASTRFGASLALAASTVTLIGIGSLIANAPAAQLASRAGERTTMIVSASVGTMGVTLAWAMVAEWFPVPSPADFVGYMTGILMIGMAAAGFNLARQSYLAVAVPLSHRARAMSMLGGMQRVGHFVGPFLGAAVQSFMGIQGAFAVGAVCMGIAVIVTLWIEELDDPAAAQAASPPTTTSPLEIVTNPTMTSLAKEHWRVLLSTGLGVLCLTALRASRTAVIPLWAEHIGLSPAQASLIYGVSGAIDMLMFYPAGAIMDRKGRRVVAVACLSGLALGCAVVPLTDSSVWLMVAAFLIGLGNGFGAGIVMTLGADYSPAVGRPKFLALWRLLSDAGMLSGPLLISAVTALSTLAAGIWAIAAMAVVGAGIFARTLPAGPGPVTKHDSTKSQ</sequence>
<feature type="domain" description="Major facilitator superfamily (MFS) profile" evidence="8">
    <location>
        <begin position="13"/>
        <end position="413"/>
    </location>
</feature>
<evidence type="ECO:0000256" key="1">
    <source>
        <dbReference type="ARBA" id="ARBA00004651"/>
    </source>
</evidence>
<dbReference type="Proteomes" id="UP001501461">
    <property type="component" value="Unassembled WGS sequence"/>
</dbReference>
<keyword evidence="4 7" id="KW-0812">Transmembrane</keyword>
<evidence type="ECO:0000313" key="10">
    <source>
        <dbReference type="Proteomes" id="UP001501461"/>
    </source>
</evidence>
<dbReference type="PROSITE" id="PS50850">
    <property type="entry name" value="MFS"/>
    <property type="match status" value="1"/>
</dbReference>
<keyword evidence="5 7" id="KW-1133">Transmembrane helix</keyword>
<dbReference type="RefSeq" id="WP_343956870.1">
    <property type="nucleotide sequence ID" value="NZ_BAAAMN010000020.1"/>
</dbReference>
<evidence type="ECO:0000256" key="6">
    <source>
        <dbReference type="ARBA" id="ARBA00023136"/>
    </source>
</evidence>
<feature type="transmembrane region" description="Helical" evidence="7">
    <location>
        <begin position="175"/>
        <end position="196"/>
    </location>
</feature>
<keyword evidence="3" id="KW-1003">Cell membrane</keyword>
<dbReference type="InterPro" id="IPR050171">
    <property type="entry name" value="MFS_Transporters"/>
</dbReference>
<dbReference type="Pfam" id="PF07690">
    <property type="entry name" value="MFS_1"/>
    <property type="match status" value="2"/>
</dbReference>
<protein>
    <submittedName>
        <fullName evidence="9">MFS transporter</fullName>
    </submittedName>
</protein>
<feature type="transmembrane region" description="Helical" evidence="7">
    <location>
        <begin position="21"/>
        <end position="40"/>
    </location>
</feature>
<evidence type="ECO:0000256" key="5">
    <source>
        <dbReference type="ARBA" id="ARBA00022989"/>
    </source>
</evidence>
<dbReference type="EMBL" id="BAAAMN010000020">
    <property type="protein sequence ID" value="GAA2034194.1"/>
    <property type="molecule type" value="Genomic_DNA"/>
</dbReference>
<dbReference type="InterPro" id="IPR020846">
    <property type="entry name" value="MFS_dom"/>
</dbReference>
<feature type="transmembrane region" description="Helical" evidence="7">
    <location>
        <begin position="300"/>
        <end position="318"/>
    </location>
</feature>
<accession>A0ABP5FUF7</accession>
<dbReference type="SUPFAM" id="SSF103473">
    <property type="entry name" value="MFS general substrate transporter"/>
    <property type="match status" value="1"/>
</dbReference>
<evidence type="ECO:0000256" key="2">
    <source>
        <dbReference type="ARBA" id="ARBA00022448"/>
    </source>
</evidence>
<gene>
    <name evidence="9" type="ORF">GCM10009720_13490</name>
</gene>
<dbReference type="Gene3D" id="1.20.1250.20">
    <property type="entry name" value="MFS general substrate transporter like domains"/>
    <property type="match status" value="2"/>
</dbReference>
<feature type="transmembrane region" description="Helical" evidence="7">
    <location>
        <begin position="110"/>
        <end position="130"/>
    </location>
</feature>
<feature type="transmembrane region" description="Helical" evidence="7">
    <location>
        <begin position="46"/>
        <end position="67"/>
    </location>
</feature>
<keyword evidence="6 7" id="KW-0472">Membrane</keyword>
<name>A0ABP5FUF7_9MICC</name>
<keyword evidence="10" id="KW-1185">Reference proteome</keyword>
<feature type="transmembrane region" description="Helical" evidence="7">
    <location>
        <begin position="387"/>
        <end position="406"/>
    </location>
</feature>
<proteinExistence type="predicted"/>
<keyword evidence="2" id="KW-0813">Transport</keyword>
<reference evidence="10" key="1">
    <citation type="journal article" date="2019" name="Int. J. Syst. Evol. Microbiol.">
        <title>The Global Catalogue of Microorganisms (GCM) 10K type strain sequencing project: providing services to taxonomists for standard genome sequencing and annotation.</title>
        <authorList>
            <consortium name="The Broad Institute Genomics Platform"/>
            <consortium name="The Broad Institute Genome Sequencing Center for Infectious Disease"/>
            <person name="Wu L."/>
            <person name="Ma J."/>
        </authorList>
    </citation>
    <scope>NUCLEOTIDE SEQUENCE [LARGE SCALE GENOMIC DNA]</scope>
    <source>
        <strain evidence="10">JCM 13595</strain>
    </source>
</reference>
<comment type="subcellular location">
    <subcellularLocation>
        <location evidence="1">Cell membrane</location>
        <topology evidence="1">Multi-pass membrane protein</topology>
    </subcellularLocation>
</comment>
<evidence type="ECO:0000256" key="3">
    <source>
        <dbReference type="ARBA" id="ARBA00022475"/>
    </source>
</evidence>
<evidence type="ECO:0000259" key="8">
    <source>
        <dbReference type="PROSITE" id="PS50850"/>
    </source>
</evidence>
<organism evidence="9 10">
    <name type="scientific">Yaniella flava</name>
    <dbReference type="NCBI Taxonomy" id="287930"/>
    <lineage>
        <taxon>Bacteria</taxon>
        <taxon>Bacillati</taxon>
        <taxon>Actinomycetota</taxon>
        <taxon>Actinomycetes</taxon>
        <taxon>Micrococcales</taxon>
        <taxon>Micrococcaceae</taxon>
        <taxon>Yaniella</taxon>
    </lineage>
</organism>
<feature type="transmembrane region" description="Helical" evidence="7">
    <location>
        <begin position="235"/>
        <end position="261"/>
    </location>
</feature>
<evidence type="ECO:0000256" key="4">
    <source>
        <dbReference type="ARBA" id="ARBA00022692"/>
    </source>
</evidence>
<dbReference type="PANTHER" id="PTHR23517">
    <property type="entry name" value="RESISTANCE PROTEIN MDTM, PUTATIVE-RELATED-RELATED"/>
    <property type="match status" value="1"/>
</dbReference>